<dbReference type="PROSITE" id="PS50928">
    <property type="entry name" value="ABC_TM1"/>
    <property type="match status" value="1"/>
</dbReference>
<feature type="transmembrane region" description="Helical" evidence="7">
    <location>
        <begin position="269"/>
        <end position="293"/>
    </location>
</feature>
<feature type="domain" description="ABC transmembrane type-1" evidence="8">
    <location>
        <begin position="105"/>
        <end position="294"/>
    </location>
</feature>
<dbReference type="Proteomes" id="UP000051401">
    <property type="component" value="Unassembled WGS sequence"/>
</dbReference>
<dbReference type="PANTHER" id="PTHR43386:SF25">
    <property type="entry name" value="PEPTIDE ABC TRANSPORTER PERMEASE PROTEIN"/>
    <property type="match status" value="1"/>
</dbReference>
<dbReference type="PATRIC" id="fig|540747.5.peg.2970"/>
<dbReference type="KEGG" id="rid:RIdsm_01095"/>
<evidence type="ECO:0000313" key="9">
    <source>
        <dbReference type="EMBL" id="KRS15503.1"/>
    </source>
</evidence>
<feature type="transmembrane region" description="Helical" evidence="7">
    <location>
        <begin position="107"/>
        <end position="133"/>
    </location>
</feature>
<evidence type="ECO:0000259" key="8">
    <source>
        <dbReference type="PROSITE" id="PS50928"/>
    </source>
</evidence>
<reference evidence="9 11" key="1">
    <citation type="submission" date="2015-04" db="EMBL/GenBank/DDBJ databases">
        <title>The draft genome sequence of Roseovarius indicus B108T.</title>
        <authorList>
            <person name="Li G."/>
            <person name="Lai Q."/>
            <person name="Shao Z."/>
            <person name="Yan P."/>
        </authorList>
    </citation>
    <scope>NUCLEOTIDE SEQUENCE [LARGE SCALE GENOMIC DNA]</scope>
    <source>
        <strain evidence="9 11">B108</strain>
    </source>
</reference>
<keyword evidence="4 7" id="KW-0812">Transmembrane</keyword>
<name>A0A0T5P3K1_9RHOB</name>
<evidence type="ECO:0000313" key="10">
    <source>
        <dbReference type="EMBL" id="QEW25309.1"/>
    </source>
</evidence>
<dbReference type="Pfam" id="PF00528">
    <property type="entry name" value="BPD_transp_1"/>
    <property type="match status" value="1"/>
</dbReference>
<dbReference type="EMBL" id="CP031598">
    <property type="protein sequence ID" value="QEW25309.1"/>
    <property type="molecule type" value="Genomic_DNA"/>
</dbReference>
<dbReference type="InterPro" id="IPR050366">
    <property type="entry name" value="BP-dependent_transpt_permease"/>
</dbReference>
<organism evidence="9 11">
    <name type="scientific">Roseovarius indicus</name>
    <dbReference type="NCBI Taxonomy" id="540747"/>
    <lineage>
        <taxon>Bacteria</taxon>
        <taxon>Pseudomonadati</taxon>
        <taxon>Pseudomonadota</taxon>
        <taxon>Alphaproteobacteria</taxon>
        <taxon>Rhodobacterales</taxon>
        <taxon>Roseobacteraceae</taxon>
        <taxon>Roseovarius</taxon>
    </lineage>
</organism>
<dbReference type="Gene3D" id="1.10.3720.10">
    <property type="entry name" value="MetI-like"/>
    <property type="match status" value="1"/>
</dbReference>
<evidence type="ECO:0000256" key="1">
    <source>
        <dbReference type="ARBA" id="ARBA00004651"/>
    </source>
</evidence>
<comment type="subcellular location">
    <subcellularLocation>
        <location evidence="1 7">Cell membrane</location>
        <topology evidence="1 7">Multi-pass membrane protein</topology>
    </subcellularLocation>
</comment>
<evidence type="ECO:0000256" key="3">
    <source>
        <dbReference type="ARBA" id="ARBA00022475"/>
    </source>
</evidence>
<evidence type="ECO:0000256" key="2">
    <source>
        <dbReference type="ARBA" id="ARBA00022448"/>
    </source>
</evidence>
<dbReference type="InterPro" id="IPR025966">
    <property type="entry name" value="OppC_N"/>
</dbReference>
<keyword evidence="3" id="KW-1003">Cell membrane</keyword>
<feature type="transmembrane region" description="Helical" evidence="7">
    <location>
        <begin position="33"/>
        <end position="53"/>
    </location>
</feature>
<dbReference type="GO" id="GO:0005886">
    <property type="term" value="C:plasma membrane"/>
    <property type="evidence" value="ECO:0007669"/>
    <property type="project" value="UniProtKB-SubCell"/>
</dbReference>
<comment type="similarity">
    <text evidence="7">Belongs to the binding-protein-dependent transport system permease family.</text>
</comment>
<evidence type="ECO:0000313" key="12">
    <source>
        <dbReference type="Proteomes" id="UP000325785"/>
    </source>
</evidence>
<dbReference type="AlphaFoldDB" id="A0A0T5P3K1"/>
<dbReference type="CDD" id="cd06261">
    <property type="entry name" value="TM_PBP2"/>
    <property type="match status" value="1"/>
</dbReference>
<dbReference type="GO" id="GO:0055085">
    <property type="term" value="P:transmembrane transport"/>
    <property type="evidence" value="ECO:0007669"/>
    <property type="project" value="InterPro"/>
</dbReference>
<dbReference type="SUPFAM" id="SSF161098">
    <property type="entry name" value="MetI-like"/>
    <property type="match status" value="1"/>
</dbReference>
<dbReference type="InterPro" id="IPR000515">
    <property type="entry name" value="MetI-like"/>
</dbReference>
<accession>A0A0T5P3K1</accession>
<evidence type="ECO:0000256" key="6">
    <source>
        <dbReference type="ARBA" id="ARBA00023136"/>
    </source>
</evidence>
<evidence type="ECO:0000256" key="4">
    <source>
        <dbReference type="ARBA" id="ARBA00022692"/>
    </source>
</evidence>
<feature type="transmembrane region" description="Helical" evidence="7">
    <location>
        <begin position="226"/>
        <end position="249"/>
    </location>
</feature>
<dbReference type="Proteomes" id="UP000325785">
    <property type="component" value="Chromosome"/>
</dbReference>
<dbReference type="EMBL" id="LAXI01000021">
    <property type="protein sequence ID" value="KRS15503.1"/>
    <property type="molecule type" value="Genomic_DNA"/>
</dbReference>
<keyword evidence="11" id="KW-1185">Reference proteome</keyword>
<protein>
    <submittedName>
        <fullName evidence="10">Glutathione transport system permease protein GsiD</fullName>
    </submittedName>
    <submittedName>
        <fullName evidence="9">Peptide ABC transporter permease</fullName>
    </submittedName>
</protein>
<sequence>MANALDSAAQSERDDNIARRRSAISRYLGHRSLMIGGGGLLLLVLIALFAPLLTWHDPYMQDLTSRRIPPIWHAWFYGNEKAGWLHPLGTDPLGRDYLTRLIYGARISLFVGGSVVAVSCLIGTTLGVVAGYFGGKIDAAISFIVTTRLSMPVVLVALAVVSIFDGSLKVVILVLGFLLWDRFAVVMRSVTLQIKSQEFVTAARAVGCSNLRIILTEILPNVANSLIIVATIEMAVAIIYEASLSFLGLGIQPPLPSWGLMLAEARPEIFFSAWMITLPGIALFLLVLFVNLLGDGVRDITAPEGRA</sequence>
<keyword evidence="6 7" id="KW-0472">Membrane</keyword>
<reference evidence="10 12" key="2">
    <citation type="submission" date="2018-08" db="EMBL/GenBank/DDBJ databases">
        <title>Genetic Globetrotter - A new plasmid hitch-hiking vast phylogenetic and geographic distances.</title>
        <authorList>
            <person name="Vollmers J."/>
            <person name="Petersen J."/>
        </authorList>
    </citation>
    <scope>NUCLEOTIDE SEQUENCE [LARGE SCALE GENOMIC DNA]</scope>
    <source>
        <strain evidence="10 12">DSM 26383</strain>
    </source>
</reference>
<evidence type="ECO:0000256" key="5">
    <source>
        <dbReference type="ARBA" id="ARBA00022989"/>
    </source>
</evidence>
<dbReference type="Pfam" id="PF12911">
    <property type="entry name" value="OppC_N"/>
    <property type="match status" value="1"/>
</dbReference>
<dbReference type="OrthoDB" id="9766870at2"/>
<evidence type="ECO:0000256" key="7">
    <source>
        <dbReference type="RuleBase" id="RU363032"/>
    </source>
</evidence>
<proteinExistence type="inferred from homology"/>
<dbReference type="PANTHER" id="PTHR43386">
    <property type="entry name" value="OLIGOPEPTIDE TRANSPORT SYSTEM PERMEASE PROTEIN APPC"/>
    <property type="match status" value="1"/>
</dbReference>
<dbReference type="RefSeq" id="WP_057820022.1">
    <property type="nucleotide sequence ID" value="NZ_CP031598.1"/>
</dbReference>
<dbReference type="InterPro" id="IPR035906">
    <property type="entry name" value="MetI-like_sf"/>
</dbReference>
<gene>
    <name evidence="10" type="primary">gsiD_3</name>
    <name evidence="10" type="ORF">RIdsm_01095</name>
    <name evidence="9" type="ORF">XM52_23060</name>
</gene>
<keyword evidence="5 7" id="KW-1133">Transmembrane helix</keyword>
<dbReference type="STRING" id="540747.SAMN04488031_106197"/>
<keyword evidence="2 7" id="KW-0813">Transport</keyword>
<evidence type="ECO:0000313" key="11">
    <source>
        <dbReference type="Proteomes" id="UP000051401"/>
    </source>
</evidence>